<dbReference type="Proteomes" id="UP001057452">
    <property type="component" value="Chromosome 12"/>
</dbReference>
<comment type="caution">
    <text evidence="1">The sequence shown here is derived from an EMBL/GenBank/DDBJ whole genome shotgun (WGS) entry which is preliminary data.</text>
</comment>
<gene>
    <name evidence="1" type="ORF">KUCAC02_009001</name>
</gene>
<organism evidence="1 2">
    <name type="scientific">Chaenocephalus aceratus</name>
    <name type="common">Blackfin icefish</name>
    <name type="synonym">Chaenichthys aceratus</name>
    <dbReference type="NCBI Taxonomy" id="36190"/>
    <lineage>
        <taxon>Eukaryota</taxon>
        <taxon>Metazoa</taxon>
        <taxon>Chordata</taxon>
        <taxon>Craniata</taxon>
        <taxon>Vertebrata</taxon>
        <taxon>Euteleostomi</taxon>
        <taxon>Actinopterygii</taxon>
        <taxon>Neopterygii</taxon>
        <taxon>Teleostei</taxon>
        <taxon>Neoteleostei</taxon>
        <taxon>Acanthomorphata</taxon>
        <taxon>Eupercaria</taxon>
        <taxon>Perciformes</taxon>
        <taxon>Notothenioidei</taxon>
        <taxon>Channichthyidae</taxon>
        <taxon>Chaenocephalus</taxon>
    </lineage>
</organism>
<protein>
    <submittedName>
        <fullName evidence="1">Uncharacterized protein</fullName>
    </submittedName>
</protein>
<evidence type="ECO:0000313" key="1">
    <source>
        <dbReference type="EMBL" id="KAI4816685.1"/>
    </source>
</evidence>
<keyword evidence="2" id="KW-1185">Reference proteome</keyword>
<proteinExistence type="predicted"/>
<accession>A0ACB9WSP6</accession>
<reference evidence="1" key="1">
    <citation type="submission" date="2022-05" db="EMBL/GenBank/DDBJ databases">
        <title>Chromosome-level genome of Chaenocephalus aceratus.</title>
        <authorList>
            <person name="Park H."/>
        </authorList>
    </citation>
    <scope>NUCLEOTIDE SEQUENCE</scope>
    <source>
        <strain evidence="1">KU_202001</strain>
    </source>
</reference>
<name>A0ACB9WSP6_CHAAC</name>
<sequence length="288" mass="32276">MPEAKGTSTKPLKDEDIKSIAEVVRTLLREELDASLDRVANKIDAMHSELATVTTRITSAEGELDALKNSSKKDSTVLSTIQEKMLGFEQKIADLEDRNRRCNIRVYGLREDAEGDAPVQFLERMIPTWFPALKQLKPDIERAHIIFRGGPPTEGERPRAFIFCCLHFSTRQAILREARKHPPSIGNRALRFAADFSDYTAKRRRAFSRALALAREKGTDAFLIYPATLKIRMGNSTHVFTSAVDAERFLEKRPSPGRLVDVPVELGVEQAAPMTISPDHSDPHVGNE</sequence>
<dbReference type="EMBL" id="CM043796">
    <property type="protein sequence ID" value="KAI4816685.1"/>
    <property type="molecule type" value="Genomic_DNA"/>
</dbReference>
<evidence type="ECO:0000313" key="2">
    <source>
        <dbReference type="Proteomes" id="UP001057452"/>
    </source>
</evidence>